<keyword evidence="1" id="KW-0472">Membrane</keyword>
<keyword evidence="1" id="KW-0812">Transmembrane</keyword>
<evidence type="ECO:0000256" key="1">
    <source>
        <dbReference type="SAM" id="Phobius"/>
    </source>
</evidence>
<organism evidence="2 3">
    <name type="scientific">Guyanagaster necrorhizus</name>
    <dbReference type="NCBI Taxonomy" id="856835"/>
    <lineage>
        <taxon>Eukaryota</taxon>
        <taxon>Fungi</taxon>
        <taxon>Dikarya</taxon>
        <taxon>Basidiomycota</taxon>
        <taxon>Agaricomycotina</taxon>
        <taxon>Agaricomycetes</taxon>
        <taxon>Agaricomycetidae</taxon>
        <taxon>Agaricales</taxon>
        <taxon>Marasmiineae</taxon>
        <taxon>Physalacriaceae</taxon>
        <taxon>Guyanagaster</taxon>
    </lineage>
</organism>
<dbReference type="GeneID" id="66104405"/>
<protein>
    <submittedName>
        <fullName evidence="2">Uncharacterized protein</fullName>
    </submittedName>
</protein>
<proteinExistence type="predicted"/>
<evidence type="ECO:0000313" key="3">
    <source>
        <dbReference type="Proteomes" id="UP000812287"/>
    </source>
</evidence>
<feature type="transmembrane region" description="Helical" evidence="1">
    <location>
        <begin position="37"/>
        <end position="56"/>
    </location>
</feature>
<reference evidence="2" key="1">
    <citation type="submission" date="2020-11" db="EMBL/GenBank/DDBJ databases">
        <title>Adaptations for nitrogen fixation in a non-lichenized fungal sporocarp promotes dispersal by wood-feeding termites.</title>
        <authorList>
            <consortium name="DOE Joint Genome Institute"/>
            <person name="Koch R.A."/>
            <person name="Yoon G."/>
            <person name="Arayal U."/>
            <person name="Lail K."/>
            <person name="Amirebrahimi M."/>
            <person name="Labutti K."/>
            <person name="Lipzen A."/>
            <person name="Riley R."/>
            <person name="Barry K."/>
            <person name="Henrissat B."/>
            <person name="Grigoriev I.V."/>
            <person name="Herr J.R."/>
            <person name="Aime M.C."/>
        </authorList>
    </citation>
    <scope>NUCLEOTIDE SEQUENCE</scope>
    <source>
        <strain evidence="2">MCA 3950</strain>
    </source>
</reference>
<keyword evidence="3" id="KW-1185">Reference proteome</keyword>
<sequence>MNLATTLDHAHAIKLYFVSKKGSSPTGSSHSSGFSPFHVPFIVCFSPSVVVSIRVVRPEQRQCRTLFLGGSVLLPS</sequence>
<accession>A0A9P7VEW5</accession>
<name>A0A9P7VEW5_9AGAR</name>
<dbReference type="RefSeq" id="XP_043032822.1">
    <property type="nucleotide sequence ID" value="XM_043182109.1"/>
</dbReference>
<dbReference type="Proteomes" id="UP000812287">
    <property type="component" value="Unassembled WGS sequence"/>
</dbReference>
<dbReference type="EMBL" id="MU250600">
    <property type="protein sequence ID" value="KAG7439322.1"/>
    <property type="molecule type" value="Genomic_DNA"/>
</dbReference>
<comment type="caution">
    <text evidence="2">The sequence shown here is derived from an EMBL/GenBank/DDBJ whole genome shotgun (WGS) entry which is preliminary data.</text>
</comment>
<keyword evidence="1" id="KW-1133">Transmembrane helix</keyword>
<evidence type="ECO:0000313" key="2">
    <source>
        <dbReference type="EMBL" id="KAG7439322.1"/>
    </source>
</evidence>
<gene>
    <name evidence="2" type="ORF">BT62DRAFT_740606</name>
</gene>
<dbReference type="AlphaFoldDB" id="A0A9P7VEW5"/>